<evidence type="ECO:0000256" key="1">
    <source>
        <dbReference type="ARBA" id="ARBA00004651"/>
    </source>
</evidence>
<protein>
    <submittedName>
        <fullName evidence="8">Oligosaccharide flippase family protein</fullName>
    </submittedName>
</protein>
<feature type="transmembrane region" description="Helical" evidence="7">
    <location>
        <begin position="381"/>
        <end position="398"/>
    </location>
</feature>
<dbReference type="Proteomes" id="UP001204851">
    <property type="component" value="Unassembled WGS sequence"/>
</dbReference>
<feature type="transmembrane region" description="Helical" evidence="7">
    <location>
        <begin position="313"/>
        <end position="334"/>
    </location>
</feature>
<dbReference type="InterPro" id="IPR050833">
    <property type="entry name" value="Poly_Biosynth_Transport"/>
</dbReference>
<feature type="transmembrane region" description="Helical" evidence="7">
    <location>
        <begin position="103"/>
        <end position="125"/>
    </location>
</feature>
<dbReference type="Pfam" id="PF13440">
    <property type="entry name" value="Polysacc_synt_3"/>
    <property type="match status" value="1"/>
</dbReference>
<feature type="transmembrane region" description="Helical" evidence="7">
    <location>
        <begin position="191"/>
        <end position="213"/>
    </location>
</feature>
<comment type="subcellular location">
    <subcellularLocation>
        <location evidence="1">Cell membrane</location>
        <topology evidence="1">Multi-pass membrane protein</topology>
    </subcellularLocation>
</comment>
<dbReference type="EMBL" id="JAMXMC010000014">
    <property type="protein sequence ID" value="MCO5978906.1"/>
    <property type="molecule type" value="Genomic_DNA"/>
</dbReference>
<keyword evidence="4 7" id="KW-0812">Transmembrane</keyword>
<feature type="transmembrane region" description="Helical" evidence="7">
    <location>
        <begin position="429"/>
        <end position="448"/>
    </location>
</feature>
<evidence type="ECO:0000313" key="9">
    <source>
        <dbReference type="Proteomes" id="UP001204851"/>
    </source>
</evidence>
<comment type="caution">
    <text evidence="8">The sequence shown here is derived from an EMBL/GenBank/DDBJ whole genome shotgun (WGS) entry which is preliminary data.</text>
</comment>
<evidence type="ECO:0000256" key="4">
    <source>
        <dbReference type="ARBA" id="ARBA00022692"/>
    </source>
</evidence>
<evidence type="ECO:0000313" key="8">
    <source>
        <dbReference type="EMBL" id="MCO5978906.1"/>
    </source>
</evidence>
<keyword evidence="6 7" id="KW-0472">Membrane</keyword>
<proteinExistence type="inferred from homology"/>
<dbReference type="PANTHER" id="PTHR30250:SF10">
    <property type="entry name" value="LIPOPOLYSACCHARIDE BIOSYNTHESIS PROTEIN WZXC"/>
    <property type="match status" value="1"/>
</dbReference>
<feature type="transmembrane region" description="Helical" evidence="7">
    <location>
        <begin position="163"/>
        <end position="185"/>
    </location>
</feature>
<accession>A0ABT1BRP3</accession>
<evidence type="ECO:0000256" key="5">
    <source>
        <dbReference type="ARBA" id="ARBA00022989"/>
    </source>
</evidence>
<keyword evidence="3" id="KW-1003">Cell membrane</keyword>
<keyword evidence="5 7" id="KW-1133">Transmembrane helix</keyword>
<organism evidence="8 9">
    <name type="scientific">Ideonella oryzae</name>
    <dbReference type="NCBI Taxonomy" id="2937441"/>
    <lineage>
        <taxon>Bacteria</taxon>
        <taxon>Pseudomonadati</taxon>
        <taxon>Pseudomonadota</taxon>
        <taxon>Betaproteobacteria</taxon>
        <taxon>Burkholderiales</taxon>
        <taxon>Sphaerotilaceae</taxon>
        <taxon>Ideonella</taxon>
    </lineage>
</organism>
<evidence type="ECO:0000256" key="2">
    <source>
        <dbReference type="ARBA" id="ARBA00007430"/>
    </source>
</evidence>
<feature type="transmembrane region" description="Helical" evidence="7">
    <location>
        <begin position="346"/>
        <end position="369"/>
    </location>
</feature>
<feature type="transmembrane region" description="Helical" evidence="7">
    <location>
        <begin position="131"/>
        <end position="151"/>
    </location>
</feature>
<gene>
    <name evidence="8" type="ORF">M0L44_19585</name>
</gene>
<comment type="similarity">
    <text evidence="2">Belongs to the polysaccharide synthase family.</text>
</comment>
<feature type="transmembrane region" description="Helical" evidence="7">
    <location>
        <begin position="61"/>
        <end position="83"/>
    </location>
</feature>
<sequence length="456" mass="49371">MPEISESETAVLPAEATGAPEPGLIRRSLTGGAWTLFAYGGAQVLRLVSNLVLTRLLAPEYFGQMALVNVFLIGVNMFSDLGLGPSVVQSERGGERRFLNTAWTLQGMRGALIWLLCIAGAWPFAHFYRDPMLVPLVIVTGLTAVISGLNSTKLLTAFREISIGRVTLIELGSQILTVAATVAFASVYSSVWALVNAALFGAILKMLASHYLIPGPNDRWAWDAAAVHELIGFGKWIFLSTVLSFATNSAASLILGRFVSMTEVGVFSIAVTLASVVGQAYEQIGSKVLFPLYAKLKTEALPQLRTRVAKIRLSMMALFVPPLWVLSVFGQQVVNLLLDHRYHDGGWILRLFASCAIPSIVTGIGPFYLALGNSRLMMLNSAIRLVLYVASAFTGLWWGGTHGLIVGIAAHSLGMYVVDATIQWRYRIWIPALDALGLGVSAAVVLMGTRWQGAFW</sequence>
<evidence type="ECO:0000256" key="6">
    <source>
        <dbReference type="ARBA" id="ARBA00023136"/>
    </source>
</evidence>
<name>A0ABT1BRP3_9BURK</name>
<reference evidence="8 9" key="1">
    <citation type="submission" date="2022-06" db="EMBL/GenBank/DDBJ databases">
        <title>Ideonella sp. NS12-5 Genome sequencing and assembly.</title>
        <authorList>
            <person name="Jung Y."/>
        </authorList>
    </citation>
    <scope>NUCLEOTIDE SEQUENCE [LARGE SCALE GENOMIC DNA]</scope>
    <source>
        <strain evidence="8 9">NS12-5</strain>
    </source>
</reference>
<dbReference type="PANTHER" id="PTHR30250">
    <property type="entry name" value="PST FAMILY PREDICTED COLANIC ACID TRANSPORTER"/>
    <property type="match status" value="1"/>
</dbReference>
<dbReference type="RefSeq" id="WP_252771871.1">
    <property type="nucleotide sequence ID" value="NZ_JAMXMC010000014.1"/>
</dbReference>
<evidence type="ECO:0000256" key="3">
    <source>
        <dbReference type="ARBA" id="ARBA00022475"/>
    </source>
</evidence>
<evidence type="ECO:0000256" key="7">
    <source>
        <dbReference type="SAM" id="Phobius"/>
    </source>
</evidence>
<keyword evidence="9" id="KW-1185">Reference proteome</keyword>